<dbReference type="CDD" id="cd05966">
    <property type="entry name" value="ACS"/>
    <property type="match status" value="1"/>
</dbReference>
<feature type="domain" description="AMP-dependent synthetase/ligase" evidence="6">
    <location>
        <begin position="82"/>
        <end position="467"/>
    </location>
</feature>
<dbReference type="Pfam" id="PF00501">
    <property type="entry name" value="AMP-binding"/>
    <property type="match status" value="1"/>
</dbReference>
<dbReference type="EC" id="6.2.1.1" evidence="2"/>
<evidence type="ECO:0000256" key="1">
    <source>
        <dbReference type="ARBA" id="ARBA00006432"/>
    </source>
</evidence>
<dbReference type="InterPro" id="IPR020845">
    <property type="entry name" value="AMP-binding_CS"/>
</dbReference>
<dbReference type="EMBL" id="UOEG01000211">
    <property type="protein sequence ID" value="VAW00615.1"/>
    <property type="molecule type" value="Genomic_DNA"/>
</dbReference>
<keyword evidence="3 9" id="KW-0436">Ligase</keyword>
<dbReference type="InterPro" id="IPR042099">
    <property type="entry name" value="ANL_N_sf"/>
</dbReference>
<dbReference type="GO" id="GO:0019427">
    <property type="term" value="P:acetyl-CoA biosynthetic process from acetate"/>
    <property type="evidence" value="ECO:0007669"/>
    <property type="project" value="InterPro"/>
</dbReference>
<dbReference type="NCBIfam" id="NF001208">
    <property type="entry name" value="PRK00174.1"/>
    <property type="match status" value="1"/>
</dbReference>
<evidence type="ECO:0000256" key="4">
    <source>
        <dbReference type="ARBA" id="ARBA00022741"/>
    </source>
</evidence>
<dbReference type="InterPro" id="IPR045851">
    <property type="entry name" value="AMP-bd_C_sf"/>
</dbReference>
<dbReference type="InterPro" id="IPR011904">
    <property type="entry name" value="Ac_CoA_lig"/>
</dbReference>
<dbReference type="InterPro" id="IPR025110">
    <property type="entry name" value="AMP-bd_C"/>
</dbReference>
<dbReference type="InterPro" id="IPR032387">
    <property type="entry name" value="ACAS_N"/>
</dbReference>
<dbReference type="GO" id="GO:0005829">
    <property type="term" value="C:cytosol"/>
    <property type="evidence" value="ECO:0007669"/>
    <property type="project" value="TreeGrafter"/>
</dbReference>
<dbReference type="HAMAP" id="MF_01123">
    <property type="entry name" value="Ac_CoA_synth"/>
    <property type="match status" value="1"/>
</dbReference>
<sequence>MTDKIYPSSDDFIANAHVDAAKYDRMYAASIANPDAFWGTHGGRLDWIKPYAKVKNTSFAPGNVSIKWYEDGVLNIAANCIDRHLEKRGDQTAIIWEADDPNLAHHITYTELSEHVNKLSNVYKSLGVGKGDRVVLYMPMIPEAAYAMLACARIGAIHSVVFAGFSPEALASRIEGCKASLVVTADEAPRGGRNTPLKTNVDQALSICGDVTTLMVERTGGDVPMKTGRDHVYGTLMAHASTDCPPEPMNAEDPLFILYTSGSTGAPKGVVHTTGGYLVYASMTHELVFDYHDGDVYWCTADVGWVTGHSYIVYGPLANGATTLMFEGVPTYPDASRFWQVCEKHKVNQFYTAPTAIRALMAQGPEYVDKCDLSSLKVLGTVGEPINPEAWIWYHEVVGGGRVPIVDTWWQTETGGHMITPLPGAHALKPGSAMKPFFGIEPVVLDATSGQEMTGNDVAGVLCIAHSWPGQMRTIWGDHDRFEKTYFSDYKGYYFTGDGCKRDADGDYWITGRVDDVINVSGHRMGTAEVENALVAHDKVSEAAVVGYPHDIKGQGIYAYVTLMAGEEYTDDLRKELSDWVRKEIGPIAKPDLIQWAPGLPKTRSGKIMRRILRKIAENDYGSLGDTSTLADPSVVEDLIENRMNRG</sequence>
<dbReference type="FunFam" id="3.30.300.30:FF:000004">
    <property type="entry name" value="Acetyl-coenzyme A synthetase"/>
    <property type="match status" value="1"/>
</dbReference>
<organism evidence="9">
    <name type="scientific">hydrothermal vent metagenome</name>
    <dbReference type="NCBI Taxonomy" id="652676"/>
    <lineage>
        <taxon>unclassified sequences</taxon>
        <taxon>metagenomes</taxon>
        <taxon>ecological metagenomes</taxon>
    </lineage>
</organism>
<dbReference type="GO" id="GO:0005524">
    <property type="term" value="F:ATP binding"/>
    <property type="evidence" value="ECO:0007669"/>
    <property type="project" value="UniProtKB-KW"/>
</dbReference>
<reference evidence="9" key="1">
    <citation type="submission" date="2018-06" db="EMBL/GenBank/DDBJ databases">
        <authorList>
            <person name="Zhirakovskaya E."/>
        </authorList>
    </citation>
    <scope>NUCLEOTIDE SEQUENCE</scope>
</reference>
<proteinExistence type="inferred from homology"/>
<evidence type="ECO:0000256" key="2">
    <source>
        <dbReference type="ARBA" id="ARBA00013275"/>
    </source>
</evidence>
<keyword evidence="5" id="KW-0067">ATP-binding</keyword>
<dbReference type="NCBIfam" id="TIGR02188">
    <property type="entry name" value="Ac_CoA_lig_AcsA"/>
    <property type="match status" value="1"/>
</dbReference>
<feature type="domain" description="Acetyl-coenzyme A synthetase N-terminal" evidence="8">
    <location>
        <begin position="23"/>
        <end position="80"/>
    </location>
</feature>
<feature type="domain" description="AMP-binding enzyme C-terminal" evidence="7">
    <location>
        <begin position="529"/>
        <end position="607"/>
    </location>
</feature>
<dbReference type="PANTHER" id="PTHR24095">
    <property type="entry name" value="ACETYL-COENZYME A SYNTHETASE"/>
    <property type="match status" value="1"/>
</dbReference>
<dbReference type="Gene3D" id="3.30.300.30">
    <property type="match status" value="1"/>
</dbReference>
<dbReference type="InterPro" id="IPR000873">
    <property type="entry name" value="AMP-dep_synth/lig_dom"/>
</dbReference>
<evidence type="ECO:0000256" key="5">
    <source>
        <dbReference type="ARBA" id="ARBA00022840"/>
    </source>
</evidence>
<evidence type="ECO:0000259" key="7">
    <source>
        <dbReference type="Pfam" id="PF13193"/>
    </source>
</evidence>
<gene>
    <name evidence="9" type="ORF">MNBD_ALPHA07-1089</name>
</gene>
<evidence type="ECO:0000256" key="3">
    <source>
        <dbReference type="ARBA" id="ARBA00022598"/>
    </source>
</evidence>
<evidence type="ECO:0000313" key="9">
    <source>
        <dbReference type="EMBL" id="VAW00615.1"/>
    </source>
</evidence>
<keyword evidence="4" id="KW-0547">Nucleotide-binding</keyword>
<accession>A0A3B0S2Z0</accession>
<evidence type="ECO:0000259" key="6">
    <source>
        <dbReference type="Pfam" id="PF00501"/>
    </source>
</evidence>
<dbReference type="GO" id="GO:0016208">
    <property type="term" value="F:AMP binding"/>
    <property type="evidence" value="ECO:0007669"/>
    <property type="project" value="InterPro"/>
</dbReference>
<name>A0A3B0S2Z0_9ZZZZ</name>
<dbReference type="PANTHER" id="PTHR24095:SF14">
    <property type="entry name" value="ACETYL-COENZYME A SYNTHETASE 1"/>
    <property type="match status" value="1"/>
</dbReference>
<dbReference type="SUPFAM" id="SSF56801">
    <property type="entry name" value="Acetyl-CoA synthetase-like"/>
    <property type="match status" value="1"/>
</dbReference>
<dbReference type="Pfam" id="PF13193">
    <property type="entry name" value="AMP-binding_C"/>
    <property type="match status" value="1"/>
</dbReference>
<dbReference type="Pfam" id="PF16177">
    <property type="entry name" value="ACAS_N"/>
    <property type="match status" value="1"/>
</dbReference>
<dbReference type="Gene3D" id="3.40.50.12780">
    <property type="entry name" value="N-terminal domain of ligase-like"/>
    <property type="match status" value="1"/>
</dbReference>
<protein>
    <recommendedName>
        <fullName evidence="2">acetate--CoA ligase</fullName>
        <ecNumber evidence="2">6.2.1.1</ecNumber>
    </recommendedName>
</protein>
<dbReference type="AlphaFoldDB" id="A0A3B0S2Z0"/>
<dbReference type="GO" id="GO:0003987">
    <property type="term" value="F:acetate-CoA ligase activity"/>
    <property type="evidence" value="ECO:0007669"/>
    <property type="project" value="UniProtKB-EC"/>
</dbReference>
<comment type="similarity">
    <text evidence="1">Belongs to the ATP-dependent AMP-binding enzyme family.</text>
</comment>
<evidence type="ECO:0000259" key="8">
    <source>
        <dbReference type="Pfam" id="PF16177"/>
    </source>
</evidence>
<dbReference type="PROSITE" id="PS00455">
    <property type="entry name" value="AMP_BINDING"/>
    <property type="match status" value="1"/>
</dbReference>
<dbReference type="FunFam" id="3.40.50.12780:FF:000001">
    <property type="entry name" value="Acetyl-coenzyme A synthetase"/>
    <property type="match status" value="1"/>
</dbReference>